<feature type="chain" id="PRO_5044267207" description="Lipoprotein" evidence="1">
    <location>
        <begin position="24"/>
        <end position="229"/>
    </location>
</feature>
<gene>
    <name evidence="2" type="ORF">PIG85_00295</name>
</gene>
<protein>
    <recommendedName>
        <fullName evidence="4">Lipoprotein</fullName>
    </recommendedName>
</protein>
<sequence length="229" mass="25362">MLIPKLRTVCAATAIAAATLSLSACTISHHNPSDGLASKKAVAKIERLPSEQVKDAVEQTTFGGTGLKVRDFLTGDSPELARLEQEDKFAEKVGESFPAKDRKCYHSFFTPGHGRLDYVIKAGNGKYRLLVDKYEELNAEDAIRHKLKLAGECRVFTAFQDPLTLDTSKLNLRYAKVAALDTWAFTERDKEAMSTTAANGTFLITDHLHKDEIIESTQNFLNKLAEKTK</sequence>
<dbReference type="AlphaFoldDB" id="A0AB38XP87"/>
<evidence type="ECO:0000313" key="2">
    <source>
        <dbReference type="EMBL" id="WCE46118.1"/>
    </source>
</evidence>
<proteinExistence type="predicted"/>
<dbReference type="PROSITE" id="PS51257">
    <property type="entry name" value="PROKAR_LIPOPROTEIN"/>
    <property type="match status" value="1"/>
</dbReference>
<organism evidence="2 3">
    <name type="scientific">Winkia neuii subsp. anitrata</name>
    <dbReference type="NCBI Taxonomy" id="29318"/>
    <lineage>
        <taxon>Bacteria</taxon>
        <taxon>Bacillati</taxon>
        <taxon>Actinomycetota</taxon>
        <taxon>Actinomycetes</taxon>
        <taxon>Actinomycetales</taxon>
        <taxon>Actinomycetaceae</taxon>
        <taxon>Winkia</taxon>
    </lineage>
</organism>
<dbReference type="Proteomes" id="UP001211044">
    <property type="component" value="Chromosome"/>
</dbReference>
<evidence type="ECO:0008006" key="4">
    <source>
        <dbReference type="Google" id="ProtNLM"/>
    </source>
</evidence>
<reference evidence="2" key="1">
    <citation type="submission" date="2023-01" db="EMBL/GenBank/DDBJ databases">
        <title>Comparative Genomic Analysis of the Clinically-Derived Winkia Strain NY0527 Provides Evidence into the Taxonomic Reassignment of Winkia neuii and Characterizes Their Virulence Traits.</title>
        <authorList>
            <person name="Cai X."/>
            <person name="Peng Y."/>
            <person name="Li M."/>
            <person name="Qiu Y."/>
            <person name="Wang Y."/>
            <person name="Xu L."/>
            <person name="Hou Q."/>
        </authorList>
    </citation>
    <scope>NUCLEOTIDE SEQUENCE</scope>
    <source>
        <strain evidence="2">NY0527</strain>
    </source>
</reference>
<dbReference type="RefSeq" id="WP_004807089.1">
    <property type="nucleotide sequence ID" value="NZ_CP116394.1"/>
</dbReference>
<name>A0AB38XP87_9ACTO</name>
<evidence type="ECO:0000256" key="1">
    <source>
        <dbReference type="SAM" id="SignalP"/>
    </source>
</evidence>
<dbReference type="KEGG" id="wne:PIG85_00295"/>
<feature type="signal peptide" evidence="1">
    <location>
        <begin position="1"/>
        <end position="23"/>
    </location>
</feature>
<keyword evidence="1" id="KW-0732">Signal</keyword>
<evidence type="ECO:0000313" key="3">
    <source>
        <dbReference type="Proteomes" id="UP001211044"/>
    </source>
</evidence>
<accession>A0AB38XP87</accession>
<dbReference type="EMBL" id="CP116394">
    <property type="protein sequence ID" value="WCE46118.1"/>
    <property type="molecule type" value="Genomic_DNA"/>
</dbReference>